<protein>
    <submittedName>
        <fullName evidence="5">Integrase</fullName>
    </submittedName>
</protein>
<sequence>MNPHQHPGAARTDAEPDDDVPLGGLIVPAAAGPLADAAAYTPDVLAKLQELEQRSKAHEQNLRPQNTVDGYAVDWAHWERFTALLGLPVTAITPGSLTAFVEWLWWEPGWKPGTCTAPSTIDRRLSGVVVTGRTAYDLLLPKTIASRARAVLKAKVRELEKTGVRRGRGPAAAFTVPQLRAAVAAAPDTLLGLRNRAIVTLSFALMAREHEIAFLRLRDLADHENGLIVDVRVSKVKPRKPKVPQGSRPSTCPVRTWRAWKRASGITDPDGYAFRALHPRWHTVTDRGLDPETIGDIITALGAGADLDVRHTGHSTRRGGADAARRAGADRKTIAVHGGWAANSSALETYFDDGEGWEDNAMNGVL</sequence>
<feature type="region of interest" description="Disordered" evidence="3">
    <location>
        <begin position="1"/>
        <end position="25"/>
    </location>
</feature>
<dbReference type="SUPFAM" id="SSF47823">
    <property type="entry name" value="lambda integrase-like, N-terminal domain"/>
    <property type="match status" value="1"/>
</dbReference>
<dbReference type="EMBL" id="KF501372">
    <property type="protein sequence ID" value="AHF46181.1"/>
    <property type="molecule type" value="Genomic_DNA"/>
</dbReference>
<dbReference type="InterPro" id="IPR010998">
    <property type="entry name" value="Integrase_recombinase_N"/>
</dbReference>
<keyword evidence="5" id="KW-0614">Plasmid</keyword>
<name>W0FX10_9ACTN</name>
<dbReference type="InterPro" id="IPR013762">
    <property type="entry name" value="Integrase-like_cat_sf"/>
</dbReference>
<reference evidence="5" key="1">
    <citation type="submission" date="2013-08" db="EMBL/GenBank/DDBJ databases">
        <title>Two distinct conjugal transfer systems on Streptomyces plasmid pZL1.</title>
        <authorList>
            <person name="Zhao L."/>
            <person name="Zhong L."/>
            <person name="Qin Z."/>
        </authorList>
    </citation>
    <scope>NUCLEOTIDE SEQUENCE</scope>
    <source>
        <strain evidence="5">14R-10</strain>
        <plasmid evidence="5">pZL1</plasmid>
    </source>
</reference>
<evidence type="ECO:0000259" key="4">
    <source>
        <dbReference type="PROSITE" id="PS51898"/>
    </source>
</evidence>
<dbReference type="InterPro" id="IPR011010">
    <property type="entry name" value="DNA_brk_join_enz"/>
</dbReference>
<keyword evidence="1" id="KW-0238">DNA-binding</keyword>
<dbReference type="PROSITE" id="PS51898">
    <property type="entry name" value="TYR_RECOMBINASE"/>
    <property type="match status" value="1"/>
</dbReference>
<dbReference type="GO" id="GO:0003677">
    <property type="term" value="F:DNA binding"/>
    <property type="evidence" value="ECO:0007669"/>
    <property type="project" value="UniProtKB-KW"/>
</dbReference>
<geneLocation type="plasmid" evidence="5">
    <name>pZL1</name>
</geneLocation>
<evidence type="ECO:0000256" key="1">
    <source>
        <dbReference type="ARBA" id="ARBA00023125"/>
    </source>
</evidence>
<keyword evidence="2" id="KW-0233">DNA recombination</keyword>
<dbReference type="RefSeq" id="WP_024127907.1">
    <property type="nucleotide sequence ID" value="NC_023316.1"/>
</dbReference>
<dbReference type="InterPro" id="IPR002104">
    <property type="entry name" value="Integrase_catalytic"/>
</dbReference>
<evidence type="ECO:0000256" key="2">
    <source>
        <dbReference type="ARBA" id="ARBA00023172"/>
    </source>
</evidence>
<gene>
    <name evidence="5" type="ORF">pZL1.16c</name>
</gene>
<dbReference type="Gene3D" id="1.10.150.130">
    <property type="match status" value="1"/>
</dbReference>
<evidence type="ECO:0000313" key="5">
    <source>
        <dbReference type="EMBL" id="AHF46181.1"/>
    </source>
</evidence>
<proteinExistence type="predicted"/>
<feature type="domain" description="Tyr recombinase" evidence="4">
    <location>
        <begin position="169"/>
        <end position="363"/>
    </location>
</feature>
<dbReference type="GO" id="GO:0006310">
    <property type="term" value="P:DNA recombination"/>
    <property type="evidence" value="ECO:0007669"/>
    <property type="project" value="UniProtKB-KW"/>
</dbReference>
<accession>W0FX10</accession>
<organism evidence="5">
    <name type="scientific">Streptomyces sp. 14R-10</name>
    <dbReference type="NCBI Taxonomy" id="1442159"/>
    <lineage>
        <taxon>Bacteria</taxon>
        <taxon>Bacillati</taxon>
        <taxon>Actinomycetota</taxon>
        <taxon>Actinomycetes</taxon>
        <taxon>Kitasatosporales</taxon>
        <taxon>Streptomycetaceae</taxon>
        <taxon>Streptomyces</taxon>
    </lineage>
</organism>
<evidence type="ECO:0000256" key="3">
    <source>
        <dbReference type="SAM" id="MobiDB-lite"/>
    </source>
</evidence>
<dbReference type="SUPFAM" id="SSF56349">
    <property type="entry name" value="DNA breaking-rejoining enzymes"/>
    <property type="match status" value="1"/>
</dbReference>
<dbReference type="Gene3D" id="1.10.443.10">
    <property type="entry name" value="Intergrase catalytic core"/>
    <property type="match status" value="1"/>
</dbReference>
<dbReference type="GO" id="GO:0015074">
    <property type="term" value="P:DNA integration"/>
    <property type="evidence" value="ECO:0007669"/>
    <property type="project" value="InterPro"/>
</dbReference>
<dbReference type="AlphaFoldDB" id="W0FX10"/>